<dbReference type="AlphaFoldDB" id="A0A6D2IAA5"/>
<accession>A0A6D2IAA5</accession>
<evidence type="ECO:0000259" key="3">
    <source>
        <dbReference type="Pfam" id="PF13976"/>
    </source>
</evidence>
<dbReference type="Gene3D" id="3.30.420.10">
    <property type="entry name" value="Ribonuclease H-like superfamily/Ribonuclease H"/>
    <property type="match status" value="1"/>
</dbReference>
<dbReference type="InterPro" id="IPR054722">
    <property type="entry name" value="PolX-like_BBD"/>
</dbReference>
<feature type="domain" description="Retrovirus-related Pol polyprotein from transposon TNT 1-94-like beta-barrel" evidence="4">
    <location>
        <begin position="1"/>
        <end position="64"/>
    </location>
</feature>
<feature type="region of interest" description="Disordered" evidence="2">
    <location>
        <begin position="274"/>
        <end position="309"/>
    </location>
</feature>
<keyword evidence="6" id="KW-1185">Reference proteome</keyword>
<organism evidence="5 6">
    <name type="scientific">Microthlaspi erraticum</name>
    <dbReference type="NCBI Taxonomy" id="1685480"/>
    <lineage>
        <taxon>Eukaryota</taxon>
        <taxon>Viridiplantae</taxon>
        <taxon>Streptophyta</taxon>
        <taxon>Embryophyta</taxon>
        <taxon>Tracheophyta</taxon>
        <taxon>Spermatophyta</taxon>
        <taxon>Magnoliopsida</taxon>
        <taxon>eudicotyledons</taxon>
        <taxon>Gunneridae</taxon>
        <taxon>Pentapetalae</taxon>
        <taxon>rosids</taxon>
        <taxon>malvids</taxon>
        <taxon>Brassicales</taxon>
        <taxon>Brassicaceae</taxon>
        <taxon>Coluteocarpeae</taxon>
        <taxon>Microthlaspi</taxon>
    </lineage>
</organism>
<keyword evidence="1" id="KW-0378">Hydrolase</keyword>
<dbReference type="PANTHER" id="PTHR42648">
    <property type="entry name" value="TRANSPOSASE, PUTATIVE-RELATED"/>
    <property type="match status" value="1"/>
</dbReference>
<evidence type="ECO:0000256" key="2">
    <source>
        <dbReference type="SAM" id="MobiDB-lite"/>
    </source>
</evidence>
<sequence>MTGNISLLASVKDTSPCTIGFADGSTTVSTQTGVLPLTDRIALPDVLYVPNLNCSLISVSKILKFSYCFAVFTDIVCVLQDRSTRILIGTGEECDGVYYFKDVIASRVHKTDVKVDQELWHRRLGHPAFFVFSYLPELSGVDVSISASPSLCDTCFRAKQTRVVFPDSINKTSEYFALIQVDVWGPYRLPASCGAVYFLTIVDDYSRSVWTHLMLESLKFELFCKISMPTPRSCLTSCVGIPQQNGRVERKHRHILNVARSLLFQAINILPSASAEEGDNTDSDDRGSSCEASSSSPVPPVTPSSHHESLTELDSAIIEVGPELPLAVPTPPVVGELGKGHREKTQSVKLHDYVTYNAARQSNTHLVLSDPITATSYAIQDNSLYPLVDYISDSHFSTSHKAFLAAVTA</sequence>
<dbReference type="PANTHER" id="PTHR42648:SF31">
    <property type="entry name" value="RNA-DIRECTED DNA POLYMERASE"/>
    <property type="match status" value="1"/>
</dbReference>
<dbReference type="Pfam" id="PF13976">
    <property type="entry name" value="gag_pre-integrs"/>
    <property type="match status" value="1"/>
</dbReference>
<keyword evidence="1" id="KW-0645">Protease</keyword>
<dbReference type="InterPro" id="IPR039537">
    <property type="entry name" value="Retrotran_Ty1/copia-like"/>
</dbReference>
<dbReference type="GO" id="GO:0008233">
    <property type="term" value="F:peptidase activity"/>
    <property type="evidence" value="ECO:0007669"/>
    <property type="project" value="UniProtKB-KW"/>
</dbReference>
<dbReference type="Pfam" id="PF22936">
    <property type="entry name" value="Pol_BBD"/>
    <property type="match status" value="1"/>
</dbReference>
<comment type="caution">
    <text evidence="5">The sequence shown here is derived from an EMBL/GenBank/DDBJ whole genome shotgun (WGS) entry which is preliminary data.</text>
</comment>
<dbReference type="InterPro" id="IPR012337">
    <property type="entry name" value="RNaseH-like_sf"/>
</dbReference>
<reference evidence="5" key="1">
    <citation type="submission" date="2020-01" db="EMBL/GenBank/DDBJ databases">
        <authorList>
            <person name="Mishra B."/>
        </authorList>
    </citation>
    <scope>NUCLEOTIDE SEQUENCE [LARGE SCALE GENOMIC DNA]</scope>
</reference>
<dbReference type="EMBL" id="CACVBM020000910">
    <property type="protein sequence ID" value="CAA7024653.1"/>
    <property type="molecule type" value="Genomic_DNA"/>
</dbReference>
<dbReference type="OrthoDB" id="1432733at2759"/>
<dbReference type="SUPFAM" id="SSF53098">
    <property type="entry name" value="Ribonuclease H-like"/>
    <property type="match status" value="1"/>
</dbReference>
<feature type="domain" description="GAG-pre-integrase" evidence="3">
    <location>
        <begin position="98"/>
        <end position="160"/>
    </location>
</feature>
<evidence type="ECO:0000313" key="5">
    <source>
        <dbReference type="EMBL" id="CAA7024653.1"/>
    </source>
</evidence>
<evidence type="ECO:0000256" key="1">
    <source>
        <dbReference type="ARBA" id="ARBA00022670"/>
    </source>
</evidence>
<dbReference type="Proteomes" id="UP000467841">
    <property type="component" value="Unassembled WGS sequence"/>
</dbReference>
<gene>
    <name evidence="5" type="ORF">MERR_LOCUS11888</name>
</gene>
<evidence type="ECO:0000313" key="6">
    <source>
        <dbReference type="Proteomes" id="UP000467841"/>
    </source>
</evidence>
<proteinExistence type="predicted"/>
<dbReference type="GO" id="GO:0006508">
    <property type="term" value="P:proteolysis"/>
    <property type="evidence" value="ECO:0007669"/>
    <property type="project" value="UniProtKB-KW"/>
</dbReference>
<dbReference type="InterPro" id="IPR036397">
    <property type="entry name" value="RNaseH_sf"/>
</dbReference>
<protein>
    <submittedName>
        <fullName evidence="5">Uncharacterized protein</fullName>
    </submittedName>
</protein>
<dbReference type="InterPro" id="IPR025724">
    <property type="entry name" value="GAG-pre-integrase_dom"/>
</dbReference>
<evidence type="ECO:0000259" key="4">
    <source>
        <dbReference type="Pfam" id="PF22936"/>
    </source>
</evidence>
<dbReference type="GO" id="GO:0003676">
    <property type="term" value="F:nucleic acid binding"/>
    <property type="evidence" value="ECO:0007669"/>
    <property type="project" value="InterPro"/>
</dbReference>
<name>A0A6D2IAA5_9BRAS</name>